<dbReference type="GO" id="GO:0005524">
    <property type="term" value="F:ATP binding"/>
    <property type="evidence" value="ECO:0007669"/>
    <property type="project" value="UniProtKB-KW"/>
</dbReference>
<evidence type="ECO:0000256" key="1">
    <source>
        <dbReference type="ARBA" id="ARBA00001958"/>
    </source>
</evidence>
<dbReference type="InterPro" id="IPR036918">
    <property type="entry name" value="Pyrv_Knase_C_sf"/>
</dbReference>
<feature type="non-terminal residue" evidence="17">
    <location>
        <position position="503"/>
    </location>
</feature>
<dbReference type="InterPro" id="IPR015806">
    <property type="entry name" value="Pyrv_Knase_insert_dom_sf"/>
</dbReference>
<evidence type="ECO:0000256" key="13">
    <source>
        <dbReference type="ARBA" id="ARBA00048152"/>
    </source>
</evidence>
<dbReference type="SUPFAM" id="SSF50800">
    <property type="entry name" value="PK beta-barrel domain-like"/>
    <property type="match status" value="1"/>
</dbReference>
<evidence type="ECO:0000256" key="3">
    <source>
        <dbReference type="ARBA" id="ARBA00008663"/>
    </source>
</evidence>
<dbReference type="InterPro" id="IPR040442">
    <property type="entry name" value="Pyrv_kinase-like_dom_sf"/>
</dbReference>
<proteinExistence type="inferred from homology"/>
<dbReference type="EC" id="2.7.1.40" evidence="4 14"/>
<dbReference type="SUPFAM" id="SSF52935">
    <property type="entry name" value="PK C-terminal domain-like"/>
    <property type="match status" value="1"/>
</dbReference>
<accession>A0A699YSZ4</accession>
<comment type="pathway">
    <text evidence="2 14">Carbohydrate degradation; glycolysis; pyruvate from D-glyceraldehyde 3-phosphate: step 5/5.</text>
</comment>
<comment type="catalytic activity">
    <reaction evidence="13 14">
        <text>pyruvate + ATP = phosphoenolpyruvate + ADP + H(+)</text>
        <dbReference type="Rhea" id="RHEA:18157"/>
        <dbReference type="ChEBI" id="CHEBI:15361"/>
        <dbReference type="ChEBI" id="CHEBI:15378"/>
        <dbReference type="ChEBI" id="CHEBI:30616"/>
        <dbReference type="ChEBI" id="CHEBI:58702"/>
        <dbReference type="ChEBI" id="CHEBI:456216"/>
        <dbReference type="EC" id="2.7.1.40"/>
    </reaction>
</comment>
<evidence type="ECO:0000256" key="9">
    <source>
        <dbReference type="ARBA" id="ARBA00022840"/>
    </source>
</evidence>
<dbReference type="InterPro" id="IPR011037">
    <property type="entry name" value="Pyrv_Knase-like_insert_dom_sf"/>
</dbReference>
<evidence type="ECO:0000256" key="14">
    <source>
        <dbReference type="RuleBase" id="RU000504"/>
    </source>
</evidence>
<keyword evidence="11 14" id="KW-0324">Glycolysis</keyword>
<gene>
    <name evidence="17" type="ORF">HaLaN_06264</name>
</gene>
<protein>
    <recommendedName>
        <fullName evidence="4 14">Pyruvate kinase</fullName>
        <ecNumber evidence="4 14">2.7.1.40</ecNumber>
    </recommendedName>
</protein>
<keyword evidence="7" id="KW-0547">Nucleotide-binding</keyword>
<evidence type="ECO:0000256" key="7">
    <source>
        <dbReference type="ARBA" id="ARBA00022741"/>
    </source>
</evidence>
<dbReference type="Gene3D" id="2.40.33.10">
    <property type="entry name" value="PK beta-barrel domain-like"/>
    <property type="match status" value="1"/>
</dbReference>
<sequence length="503" mass="53674">MGGHAPPRKTKIAATIGPASMSPEVLEKLVDAGMDMARFKFSHATPTTNAETVTTLRKICQEKQRRVAIIMDLQGPEIRTSFLVDYSTKKRTPKIELKAGEKVKLYGTDDLSEDTFVGYRTTDGGVRLGVDLPDVAVVVKKGTCLHLMDGAIALEVVNVVPGKHIDCTVRNGGTLGERKVLHFAGLSVHSVSSSMQDLADVQNFAVQYGVDYVAASQVNGRSDIESLRNFLDDCGGESIRIIAKIETVAGLRHFDEILEVADGIMLARGALGLSIPSEKVALAQAKVTTMCKLAGKPLIVARHMLETMVSNPRPTRAEMTDVANAVLDSADCLMLCSETSSGAFPVDSFTTMSQICRNAEGAMNYQVIHSFIRDFSAKPFNTLEAAAVSLAAGATEANHVGLAIVVSNNGQAAAVVSKYRPAVPLVVVSTRASTLSQCCLTFGQLGFPATESDLADLGGAEALVARVRAWAADQGLYKPEQRVLVMHGTVTLDAEHTALIQMV</sequence>
<evidence type="ECO:0000256" key="2">
    <source>
        <dbReference type="ARBA" id="ARBA00004997"/>
    </source>
</evidence>
<dbReference type="UniPathway" id="UPA00109">
    <property type="reaction ID" value="UER00188"/>
</dbReference>
<evidence type="ECO:0000313" key="17">
    <source>
        <dbReference type="EMBL" id="GFH10868.1"/>
    </source>
</evidence>
<organism evidence="17 18">
    <name type="scientific">Haematococcus lacustris</name>
    <name type="common">Green alga</name>
    <name type="synonym">Haematococcus pluvialis</name>
    <dbReference type="NCBI Taxonomy" id="44745"/>
    <lineage>
        <taxon>Eukaryota</taxon>
        <taxon>Viridiplantae</taxon>
        <taxon>Chlorophyta</taxon>
        <taxon>core chlorophytes</taxon>
        <taxon>Chlorophyceae</taxon>
        <taxon>CS clade</taxon>
        <taxon>Chlamydomonadales</taxon>
        <taxon>Haematococcaceae</taxon>
        <taxon>Haematococcus</taxon>
    </lineage>
</organism>
<evidence type="ECO:0000256" key="11">
    <source>
        <dbReference type="ARBA" id="ARBA00023152"/>
    </source>
</evidence>
<dbReference type="InterPro" id="IPR015793">
    <property type="entry name" value="Pyrv_Knase_brl"/>
</dbReference>
<dbReference type="SUPFAM" id="SSF51621">
    <property type="entry name" value="Phosphoenolpyruvate/pyruvate domain"/>
    <property type="match status" value="1"/>
</dbReference>
<dbReference type="Gene3D" id="3.40.1380.20">
    <property type="entry name" value="Pyruvate kinase, C-terminal domain"/>
    <property type="match status" value="1"/>
</dbReference>
<dbReference type="InterPro" id="IPR001697">
    <property type="entry name" value="Pyr_Knase"/>
</dbReference>
<dbReference type="Pfam" id="PF02887">
    <property type="entry name" value="PK_C"/>
    <property type="match status" value="1"/>
</dbReference>
<dbReference type="Pfam" id="PF00224">
    <property type="entry name" value="PK"/>
    <property type="match status" value="1"/>
</dbReference>
<keyword evidence="8 14" id="KW-0418">Kinase</keyword>
<evidence type="ECO:0000256" key="10">
    <source>
        <dbReference type="ARBA" id="ARBA00022842"/>
    </source>
</evidence>
<keyword evidence="12 17" id="KW-0670">Pyruvate</keyword>
<evidence type="ECO:0000256" key="4">
    <source>
        <dbReference type="ARBA" id="ARBA00012142"/>
    </source>
</evidence>
<comment type="similarity">
    <text evidence="3 14">Belongs to the pyruvate kinase family.</text>
</comment>
<dbReference type="PRINTS" id="PR01050">
    <property type="entry name" value="PYRUVTKNASE"/>
</dbReference>
<dbReference type="GO" id="GO:0030955">
    <property type="term" value="F:potassium ion binding"/>
    <property type="evidence" value="ECO:0007669"/>
    <property type="project" value="InterPro"/>
</dbReference>
<dbReference type="Proteomes" id="UP000485058">
    <property type="component" value="Unassembled WGS sequence"/>
</dbReference>
<feature type="domain" description="Pyruvate kinase barrel" evidence="15">
    <location>
        <begin position="8"/>
        <end position="348"/>
    </location>
</feature>
<comment type="cofactor">
    <cofactor evidence="1">
        <name>K(+)</name>
        <dbReference type="ChEBI" id="CHEBI:29103"/>
    </cofactor>
</comment>
<evidence type="ECO:0000256" key="12">
    <source>
        <dbReference type="ARBA" id="ARBA00023317"/>
    </source>
</evidence>
<dbReference type="NCBIfam" id="TIGR01064">
    <property type="entry name" value="pyruv_kin"/>
    <property type="match status" value="1"/>
</dbReference>
<name>A0A699YSZ4_HAELA</name>
<dbReference type="GO" id="GO:0016301">
    <property type="term" value="F:kinase activity"/>
    <property type="evidence" value="ECO:0007669"/>
    <property type="project" value="UniProtKB-KW"/>
</dbReference>
<feature type="non-terminal residue" evidence="17">
    <location>
        <position position="1"/>
    </location>
</feature>
<dbReference type="GO" id="GO:0004743">
    <property type="term" value="F:pyruvate kinase activity"/>
    <property type="evidence" value="ECO:0007669"/>
    <property type="project" value="UniProtKB-EC"/>
</dbReference>
<dbReference type="Gene3D" id="3.20.20.60">
    <property type="entry name" value="Phosphoenolpyruvate-binding domains"/>
    <property type="match status" value="1"/>
</dbReference>
<keyword evidence="9" id="KW-0067">ATP-binding</keyword>
<feature type="domain" description="Pyruvate kinase C-terminal" evidence="16">
    <location>
        <begin position="389"/>
        <end position="500"/>
    </location>
</feature>
<dbReference type="GO" id="GO:0000287">
    <property type="term" value="F:magnesium ion binding"/>
    <property type="evidence" value="ECO:0007669"/>
    <property type="project" value="InterPro"/>
</dbReference>
<evidence type="ECO:0000256" key="8">
    <source>
        <dbReference type="ARBA" id="ARBA00022777"/>
    </source>
</evidence>
<dbReference type="InterPro" id="IPR015795">
    <property type="entry name" value="Pyrv_Knase_C"/>
</dbReference>
<keyword evidence="5 14" id="KW-0808">Transferase</keyword>
<evidence type="ECO:0000259" key="16">
    <source>
        <dbReference type="Pfam" id="PF02887"/>
    </source>
</evidence>
<dbReference type="EMBL" id="BLLF01000354">
    <property type="protein sequence ID" value="GFH10868.1"/>
    <property type="molecule type" value="Genomic_DNA"/>
</dbReference>
<dbReference type="AlphaFoldDB" id="A0A699YSZ4"/>
<keyword evidence="10 14" id="KW-0460">Magnesium</keyword>
<evidence type="ECO:0000313" key="18">
    <source>
        <dbReference type="Proteomes" id="UP000485058"/>
    </source>
</evidence>
<keyword evidence="6" id="KW-0479">Metal-binding</keyword>
<reference evidence="17 18" key="1">
    <citation type="submission" date="2020-02" db="EMBL/GenBank/DDBJ databases">
        <title>Draft genome sequence of Haematococcus lacustris strain NIES-144.</title>
        <authorList>
            <person name="Morimoto D."/>
            <person name="Nakagawa S."/>
            <person name="Yoshida T."/>
            <person name="Sawayama S."/>
        </authorList>
    </citation>
    <scope>NUCLEOTIDE SEQUENCE [LARGE SCALE GENOMIC DNA]</scope>
    <source>
        <strain evidence="17 18">NIES-144</strain>
    </source>
</reference>
<evidence type="ECO:0000256" key="6">
    <source>
        <dbReference type="ARBA" id="ARBA00022723"/>
    </source>
</evidence>
<evidence type="ECO:0000256" key="5">
    <source>
        <dbReference type="ARBA" id="ARBA00022679"/>
    </source>
</evidence>
<evidence type="ECO:0000259" key="15">
    <source>
        <dbReference type="Pfam" id="PF00224"/>
    </source>
</evidence>
<comment type="caution">
    <text evidence="17">The sequence shown here is derived from an EMBL/GenBank/DDBJ whole genome shotgun (WGS) entry which is preliminary data.</text>
</comment>
<dbReference type="PANTHER" id="PTHR11817">
    <property type="entry name" value="PYRUVATE KINASE"/>
    <property type="match status" value="1"/>
</dbReference>
<dbReference type="InterPro" id="IPR015813">
    <property type="entry name" value="Pyrv/PenolPyrv_kinase-like_dom"/>
</dbReference>
<keyword evidence="18" id="KW-1185">Reference proteome</keyword>